<proteinExistence type="predicted"/>
<dbReference type="OrthoDB" id="5834955at2759"/>
<comment type="caution">
    <text evidence="3">The sequence shown here is derived from an EMBL/GenBank/DDBJ whole genome shotgun (WGS) entry which is preliminary data.</text>
</comment>
<dbReference type="PANTHER" id="PTHR34493">
    <property type="entry name" value="PROTEIN CBG13422-RELATED"/>
    <property type="match status" value="1"/>
</dbReference>
<feature type="signal peptide" evidence="1">
    <location>
        <begin position="1"/>
        <end position="18"/>
    </location>
</feature>
<feature type="domain" description="DUF7808" evidence="2">
    <location>
        <begin position="19"/>
        <end position="152"/>
    </location>
</feature>
<dbReference type="EMBL" id="LIAE01007638">
    <property type="protein sequence ID" value="PAV77960.1"/>
    <property type="molecule type" value="Genomic_DNA"/>
</dbReference>
<dbReference type="InterPro" id="IPR056710">
    <property type="entry name" value="DUF7808"/>
</dbReference>
<dbReference type="PANTHER" id="PTHR34493:SF4">
    <property type="entry name" value="PROTEIN CBG13422"/>
    <property type="match status" value="1"/>
</dbReference>
<keyword evidence="1" id="KW-0732">Signal</keyword>
<evidence type="ECO:0000313" key="3">
    <source>
        <dbReference type="EMBL" id="PAV77960.1"/>
    </source>
</evidence>
<reference evidence="3 4" key="1">
    <citation type="journal article" date="2017" name="Curr. Biol.">
        <title>Genome architecture and evolution of a unichromosomal asexual nematode.</title>
        <authorList>
            <person name="Fradin H."/>
            <person name="Zegar C."/>
            <person name="Gutwein M."/>
            <person name="Lucas J."/>
            <person name="Kovtun M."/>
            <person name="Corcoran D."/>
            <person name="Baugh L.R."/>
            <person name="Kiontke K."/>
            <person name="Gunsalus K."/>
            <person name="Fitch D.H."/>
            <person name="Piano F."/>
        </authorList>
    </citation>
    <scope>NUCLEOTIDE SEQUENCE [LARGE SCALE GENOMIC DNA]</scope>
    <source>
        <strain evidence="3">PF1309</strain>
    </source>
</reference>
<gene>
    <name evidence="3" type="ORF">WR25_20109</name>
</gene>
<evidence type="ECO:0000313" key="4">
    <source>
        <dbReference type="Proteomes" id="UP000218231"/>
    </source>
</evidence>
<dbReference type="AlphaFoldDB" id="A0A2A2KVI5"/>
<sequence length="160" mass="18656">MSLHSLLIFLSSLAIVFSYHQYREFKCKTPTNTIRGGPDRAECHLELKAEETDTGRPVPTGLGCWREDYKGEEREYCDIVCPNSHTVFISFIDQGHRACFNFLTYQLEKKDNETYLWRSGKCLNSTVNYRIGCKFDDPFETQFKTDNDVISHLRARARRV</sequence>
<dbReference type="Proteomes" id="UP000218231">
    <property type="component" value="Unassembled WGS sequence"/>
</dbReference>
<dbReference type="STRING" id="2018661.A0A2A2KVI5"/>
<protein>
    <recommendedName>
        <fullName evidence="2">DUF7808 domain-containing protein</fullName>
    </recommendedName>
</protein>
<evidence type="ECO:0000256" key="1">
    <source>
        <dbReference type="SAM" id="SignalP"/>
    </source>
</evidence>
<feature type="chain" id="PRO_5012765075" description="DUF7808 domain-containing protein" evidence="1">
    <location>
        <begin position="19"/>
        <end position="160"/>
    </location>
</feature>
<name>A0A2A2KVI5_9BILA</name>
<organism evidence="3 4">
    <name type="scientific">Diploscapter pachys</name>
    <dbReference type="NCBI Taxonomy" id="2018661"/>
    <lineage>
        <taxon>Eukaryota</taxon>
        <taxon>Metazoa</taxon>
        <taxon>Ecdysozoa</taxon>
        <taxon>Nematoda</taxon>
        <taxon>Chromadorea</taxon>
        <taxon>Rhabditida</taxon>
        <taxon>Rhabditina</taxon>
        <taxon>Rhabditomorpha</taxon>
        <taxon>Rhabditoidea</taxon>
        <taxon>Rhabditidae</taxon>
        <taxon>Diploscapter</taxon>
    </lineage>
</organism>
<keyword evidence="4" id="KW-1185">Reference proteome</keyword>
<accession>A0A2A2KVI5</accession>
<evidence type="ECO:0000259" key="2">
    <source>
        <dbReference type="Pfam" id="PF25096"/>
    </source>
</evidence>
<dbReference type="Pfam" id="PF25096">
    <property type="entry name" value="DUF7808"/>
    <property type="match status" value="1"/>
</dbReference>